<dbReference type="GO" id="GO:0000785">
    <property type="term" value="C:chromatin"/>
    <property type="evidence" value="ECO:0007669"/>
    <property type="project" value="TreeGrafter"/>
</dbReference>
<dbReference type="GO" id="GO:0005667">
    <property type="term" value="C:transcription regulator complex"/>
    <property type="evidence" value="ECO:0007669"/>
    <property type="project" value="TreeGrafter"/>
</dbReference>
<name>A0A6H0XNF8_9PEZI</name>
<dbReference type="InterPro" id="IPR059009">
    <property type="entry name" value="Znf_C2H2_17_1st"/>
</dbReference>
<dbReference type="GO" id="GO:0000981">
    <property type="term" value="F:DNA-binding transcription factor activity, RNA polymerase II-specific"/>
    <property type="evidence" value="ECO:0007669"/>
    <property type="project" value="TreeGrafter"/>
</dbReference>
<keyword evidence="1" id="KW-0479">Metal-binding</keyword>
<dbReference type="Proteomes" id="UP000503462">
    <property type="component" value="Chromosome 1"/>
</dbReference>
<feature type="compositionally biased region" description="Low complexity" evidence="8">
    <location>
        <begin position="231"/>
        <end position="244"/>
    </location>
</feature>
<feature type="domain" description="C2H2-type" evidence="9">
    <location>
        <begin position="376"/>
        <end position="405"/>
    </location>
</feature>
<keyword evidence="2" id="KW-0677">Repeat</keyword>
<dbReference type="SMART" id="SM00355">
    <property type="entry name" value="ZnF_C2H2"/>
    <property type="match status" value="3"/>
</dbReference>
<dbReference type="PROSITE" id="PS50157">
    <property type="entry name" value="ZINC_FINGER_C2H2_2"/>
    <property type="match status" value="1"/>
</dbReference>
<dbReference type="AlphaFoldDB" id="A0A6H0XNF8"/>
<feature type="region of interest" description="Disordered" evidence="8">
    <location>
        <begin position="52"/>
        <end position="80"/>
    </location>
</feature>
<evidence type="ECO:0000256" key="4">
    <source>
        <dbReference type="ARBA" id="ARBA00022833"/>
    </source>
</evidence>
<evidence type="ECO:0000313" key="10">
    <source>
        <dbReference type="EMBL" id="QIW96253.1"/>
    </source>
</evidence>
<dbReference type="OrthoDB" id="5305647at2759"/>
<proteinExistence type="predicted"/>
<dbReference type="InterPro" id="IPR059095">
    <property type="entry name" value="Znf_C2H2_17_2nd"/>
</dbReference>
<keyword evidence="3 6" id="KW-0863">Zinc-finger</keyword>
<dbReference type="GO" id="GO:0008270">
    <property type="term" value="F:zinc ion binding"/>
    <property type="evidence" value="ECO:0007669"/>
    <property type="project" value="UniProtKB-KW"/>
</dbReference>
<evidence type="ECO:0000313" key="11">
    <source>
        <dbReference type="Proteomes" id="UP000503462"/>
    </source>
</evidence>
<dbReference type="EMBL" id="CP051139">
    <property type="protein sequence ID" value="QIW96253.1"/>
    <property type="molecule type" value="Genomic_DNA"/>
</dbReference>
<organism evidence="10 11">
    <name type="scientific">Peltaster fructicola</name>
    <dbReference type="NCBI Taxonomy" id="286661"/>
    <lineage>
        <taxon>Eukaryota</taxon>
        <taxon>Fungi</taxon>
        <taxon>Dikarya</taxon>
        <taxon>Ascomycota</taxon>
        <taxon>Pezizomycotina</taxon>
        <taxon>Dothideomycetes</taxon>
        <taxon>Dothideomycetes incertae sedis</taxon>
        <taxon>Peltaster</taxon>
    </lineage>
</organism>
<feature type="region of interest" description="Disordered" evidence="8">
    <location>
        <begin position="231"/>
        <end position="250"/>
    </location>
</feature>
<evidence type="ECO:0000256" key="6">
    <source>
        <dbReference type="PROSITE-ProRule" id="PRU00042"/>
    </source>
</evidence>
<evidence type="ECO:0000259" key="9">
    <source>
        <dbReference type="PROSITE" id="PS50157"/>
    </source>
</evidence>
<accession>A0A6H0XNF8</accession>
<keyword evidence="7" id="KW-0175">Coiled coil</keyword>
<keyword evidence="11" id="KW-1185">Reference proteome</keyword>
<evidence type="ECO:0000256" key="5">
    <source>
        <dbReference type="ARBA" id="ARBA00044085"/>
    </source>
</evidence>
<evidence type="ECO:0000256" key="3">
    <source>
        <dbReference type="ARBA" id="ARBA00022771"/>
    </source>
</evidence>
<keyword evidence="4" id="KW-0862">Zinc</keyword>
<sequence>MVDISSPFVLQQAQHSFSTAPYTSQAQNIATPHNMSARPSRRGFVPTVAQPRTQTGLTNTSSSASNQPTAQSDRNTSGQQLAHTAFSPVNAAAYSTAPPVLFNQALGTNKWLTVPQDTNIRSTTTAQRVDNYDSTLVAEDPWQLAVGNQRYSTQHHALFAQYPGLPPDRRVTPAIQITPGSSTYIRQQDQSFEASPFRPLQQQQQQQDYLSPLYTAMAYEQANEISQRHVPVSPVSHHSGPSRGVTPIGEPITRKRSFSQLDQATDSALDDPSHNGIYDETPPQQRITRTIKRSDAPINENNKYICTVSSECVDMTFDRKCEWSKHMDKHDRPYRCPHEQCAKLQGFTYSGGLLRHEREVHNKHGGPKAFLMCPHPNCKRHTDKGFTRRENLQEHLRRVHAGKDDPAQITDVTDLETPASALSGPENEELYAALNVKGPRSINDDHQRTVFPDVDDLRTQVERLKAENSAKDAVIQRLEEDARMQNDRIFALEQRLMPLQPPAA</sequence>
<evidence type="ECO:0000256" key="2">
    <source>
        <dbReference type="ARBA" id="ARBA00022737"/>
    </source>
</evidence>
<dbReference type="GO" id="GO:0000978">
    <property type="term" value="F:RNA polymerase II cis-regulatory region sequence-specific DNA binding"/>
    <property type="evidence" value="ECO:0007669"/>
    <property type="project" value="TreeGrafter"/>
</dbReference>
<dbReference type="Gene3D" id="3.30.160.60">
    <property type="entry name" value="Classic Zinc Finger"/>
    <property type="match status" value="2"/>
</dbReference>
<protein>
    <recommendedName>
        <fullName evidence="5">C2H2 type master regulator of conidiophore development brlA</fullName>
    </recommendedName>
</protein>
<dbReference type="InterPro" id="IPR013087">
    <property type="entry name" value="Znf_C2H2_type"/>
</dbReference>
<evidence type="ECO:0000256" key="1">
    <source>
        <dbReference type="ARBA" id="ARBA00022723"/>
    </source>
</evidence>
<gene>
    <name evidence="10" type="ORF">AMS68_001771</name>
</gene>
<evidence type="ECO:0000256" key="8">
    <source>
        <dbReference type="SAM" id="MobiDB-lite"/>
    </source>
</evidence>
<dbReference type="PANTHER" id="PTHR14003:SF19">
    <property type="entry name" value="YY2 TRANSCRIPTION FACTOR"/>
    <property type="match status" value="1"/>
</dbReference>
<dbReference type="PANTHER" id="PTHR14003">
    <property type="entry name" value="TRANSCRIPTIONAL REPRESSOR PROTEIN YY"/>
    <property type="match status" value="1"/>
</dbReference>
<reference evidence="10 11" key="1">
    <citation type="journal article" date="2016" name="Sci. Rep.">
        <title>Peltaster fructicola genome reveals evolution from an invasive phytopathogen to an ectophytic parasite.</title>
        <authorList>
            <person name="Xu C."/>
            <person name="Chen H."/>
            <person name="Gleason M.L."/>
            <person name="Xu J.R."/>
            <person name="Liu H."/>
            <person name="Zhang R."/>
            <person name="Sun G."/>
        </authorList>
    </citation>
    <scope>NUCLEOTIDE SEQUENCE [LARGE SCALE GENOMIC DNA]</scope>
    <source>
        <strain evidence="10 11">LNHT1506</strain>
    </source>
</reference>
<feature type="coiled-coil region" evidence="7">
    <location>
        <begin position="454"/>
        <end position="495"/>
    </location>
</feature>
<dbReference type="Pfam" id="PF26176">
    <property type="entry name" value="zf_C2H2_17_2"/>
    <property type="match status" value="1"/>
</dbReference>
<dbReference type="Pfam" id="PF26177">
    <property type="entry name" value="zf_C2H2_17_1st"/>
    <property type="match status" value="1"/>
</dbReference>
<evidence type="ECO:0000256" key="7">
    <source>
        <dbReference type="SAM" id="Coils"/>
    </source>
</evidence>